<protein>
    <recommendedName>
        <fullName evidence="1">NTP pyrophosphohydrolase MazG-like domain-containing protein</fullName>
    </recommendedName>
</protein>
<dbReference type="EMBL" id="CAJC01000160">
    <property type="protein sequence ID" value="CCI53818.1"/>
    <property type="molecule type" value="Genomic_DNA"/>
</dbReference>
<comment type="caution">
    <text evidence="2">The sequence shown here is derived from an EMBL/GenBank/DDBJ whole genome shotgun (WGS) entry which is preliminary data.</text>
</comment>
<dbReference type="GO" id="GO:0006950">
    <property type="term" value="P:response to stress"/>
    <property type="evidence" value="ECO:0007669"/>
    <property type="project" value="UniProtKB-ARBA"/>
</dbReference>
<dbReference type="PANTHER" id="PTHR30522:SF0">
    <property type="entry name" value="NUCLEOSIDE TRIPHOSPHATE PYROPHOSPHOHYDROLASE"/>
    <property type="match status" value="1"/>
</dbReference>
<evidence type="ECO:0000313" key="3">
    <source>
        <dbReference type="Proteomes" id="UP000035720"/>
    </source>
</evidence>
<dbReference type="Proteomes" id="UP000035720">
    <property type="component" value="Unassembled WGS sequence"/>
</dbReference>
<dbReference type="SUPFAM" id="SSF101386">
    <property type="entry name" value="all-alpha NTP pyrophosphatases"/>
    <property type="match status" value="1"/>
</dbReference>
<dbReference type="GO" id="GO:0046076">
    <property type="term" value="P:dTTP catabolic process"/>
    <property type="evidence" value="ECO:0007669"/>
    <property type="project" value="TreeGrafter"/>
</dbReference>
<evidence type="ECO:0000259" key="1">
    <source>
        <dbReference type="Pfam" id="PF03819"/>
    </source>
</evidence>
<name>A0A077MFD0_9MICO</name>
<dbReference type="CDD" id="cd11528">
    <property type="entry name" value="NTP-PPase_MazG_Nterm"/>
    <property type="match status" value="1"/>
</dbReference>
<feature type="domain" description="NTP pyrophosphohydrolase MazG-like" evidence="1">
    <location>
        <begin position="150"/>
        <end position="225"/>
    </location>
</feature>
<dbReference type="GO" id="GO:0046081">
    <property type="term" value="P:dUTP catabolic process"/>
    <property type="evidence" value="ECO:0007669"/>
    <property type="project" value="TreeGrafter"/>
</dbReference>
<dbReference type="GO" id="GO:0046047">
    <property type="term" value="P:TTP catabolic process"/>
    <property type="evidence" value="ECO:0007669"/>
    <property type="project" value="TreeGrafter"/>
</dbReference>
<sequence>MTSATGPGSIPDGLTLLLTTPRVAPGLLARDAWLALGAARLVLAADPGEPVPEAIASSGIEVQAEPGDVASVARRLVTTAQQEPVVWVFGSDGDPGLTDAIAAEVSRLEAPPTVEVLTGSWDVPGAGLLDVVAVMDRLRSPGGCPWDAQQTHASLAAYLTEEAAEAVEAIESGDRDHLVEELGDVLLQVAFHARVGQEDPQDPFDIDDIAATLVAKLVRRHPHVFADAEASTPEEVEAQWAAIKAAEKAARR</sequence>
<dbReference type="InterPro" id="IPR048015">
    <property type="entry name" value="NTP-PPase_MazG-like_N"/>
</dbReference>
<dbReference type="GO" id="GO:0046052">
    <property type="term" value="P:UTP catabolic process"/>
    <property type="evidence" value="ECO:0007669"/>
    <property type="project" value="TreeGrafter"/>
</dbReference>
<dbReference type="GO" id="GO:0006203">
    <property type="term" value="P:dGTP catabolic process"/>
    <property type="evidence" value="ECO:0007669"/>
    <property type="project" value="TreeGrafter"/>
</dbReference>
<dbReference type="FunFam" id="1.10.287.1080:FF:000001">
    <property type="entry name" value="Nucleoside triphosphate pyrophosphohydrolase"/>
    <property type="match status" value="1"/>
</dbReference>
<dbReference type="STRING" id="1193518.BN13_490008"/>
<keyword evidence="3" id="KW-1185">Reference proteome</keyword>
<accession>A0A077MFD0</accession>
<dbReference type="GO" id="GO:0046061">
    <property type="term" value="P:dATP catabolic process"/>
    <property type="evidence" value="ECO:0007669"/>
    <property type="project" value="TreeGrafter"/>
</dbReference>
<gene>
    <name evidence="2" type="ORF">BN13_490008</name>
</gene>
<dbReference type="InterPro" id="IPR011551">
    <property type="entry name" value="NTP_PyrPHydrolase_MazG"/>
</dbReference>
<dbReference type="InterPro" id="IPR004518">
    <property type="entry name" value="MazG-like_dom"/>
</dbReference>
<dbReference type="NCBIfam" id="TIGR00444">
    <property type="entry name" value="mazG"/>
    <property type="match status" value="1"/>
</dbReference>
<dbReference type="PANTHER" id="PTHR30522">
    <property type="entry name" value="NUCLEOSIDE TRIPHOSPHATE PYROPHOSPHOHYDROLASE"/>
    <property type="match status" value="1"/>
</dbReference>
<proteinExistence type="predicted"/>
<dbReference type="Gene3D" id="1.10.287.1080">
    <property type="entry name" value="MazG-like"/>
    <property type="match status" value="1"/>
</dbReference>
<dbReference type="GO" id="GO:0047429">
    <property type="term" value="F:nucleoside triphosphate diphosphatase activity"/>
    <property type="evidence" value="ECO:0007669"/>
    <property type="project" value="TreeGrafter"/>
</dbReference>
<dbReference type="Pfam" id="PF03819">
    <property type="entry name" value="MazG"/>
    <property type="match status" value="1"/>
</dbReference>
<reference evidence="2 3" key="1">
    <citation type="journal article" date="2013" name="ISME J.">
        <title>A metabolic model for members of the genus Tetrasphaera involved in enhanced biological phosphorus removal.</title>
        <authorList>
            <person name="Kristiansen R."/>
            <person name="Nguyen H.T.T."/>
            <person name="Saunders A.M."/>
            <person name="Nielsen J.L."/>
            <person name="Wimmer R."/>
            <person name="Le V.Q."/>
            <person name="McIlroy S.J."/>
            <person name="Petrovski S."/>
            <person name="Seviour R.J."/>
            <person name="Calteau A."/>
            <person name="Nielsen K.L."/>
            <person name="Nielsen P.H."/>
        </authorList>
    </citation>
    <scope>NUCLEOTIDE SEQUENCE [LARGE SCALE GENOMIC DNA]</scope>
    <source>
        <strain evidence="2 3">Ben 74</strain>
    </source>
</reference>
<organism evidence="2 3">
    <name type="scientific">Nostocoides jenkinsii Ben 74</name>
    <dbReference type="NCBI Taxonomy" id="1193518"/>
    <lineage>
        <taxon>Bacteria</taxon>
        <taxon>Bacillati</taxon>
        <taxon>Actinomycetota</taxon>
        <taxon>Actinomycetes</taxon>
        <taxon>Micrococcales</taxon>
        <taxon>Intrasporangiaceae</taxon>
        <taxon>Nostocoides</taxon>
    </lineage>
</organism>
<dbReference type="AlphaFoldDB" id="A0A077MFD0"/>
<evidence type="ECO:0000313" key="2">
    <source>
        <dbReference type="EMBL" id="CCI53818.1"/>
    </source>
</evidence>
<dbReference type="RefSeq" id="WP_048546205.1">
    <property type="nucleotide sequence ID" value="NZ_HF571038.1"/>
</dbReference>